<dbReference type="GO" id="GO:0019632">
    <property type="term" value="P:shikimate metabolic process"/>
    <property type="evidence" value="ECO:0007669"/>
    <property type="project" value="InterPro"/>
</dbReference>
<dbReference type="NCBIfam" id="TIGR00507">
    <property type="entry name" value="aroE"/>
    <property type="match status" value="1"/>
</dbReference>
<dbReference type="SUPFAM" id="SSF53223">
    <property type="entry name" value="Aminoacid dehydrogenase-like, N-terminal domain"/>
    <property type="match status" value="1"/>
</dbReference>
<dbReference type="GO" id="GO:0008652">
    <property type="term" value="P:amino acid biosynthetic process"/>
    <property type="evidence" value="ECO:0007669"/>
    <property type="project" value="UniProtKB-KW"/>
</dbReference>
<comment type="pathway">
    <text evidence="1 8">Metabolic intermediate biosynthesis; chorismate biosynthesis; chorismate from D-erythrose 4-phosphate and phosphoenolpyruvate: step 4/7.</text>
</comment>
<feature type="domain" description="SDH C-terminal" evidence="11">
    <location>
        <begin position="266"/>
        <end position="295"/>
    </location>
</feature>
<evidence type="ECO:0000256" key="5">
    <source>
        <dbReference type="ARBA" id="ARBA00023002"/>
    </source>
</evidence>
<dbReference type="InterPro" id="IPR041121">
    <property type="entry name" value="SDH_C"/>
</dbReference>
<dbReference type="EC" id="1.1.1.25" evidence="2 8"/>
<feature type="domain" description="Quinate/shikimate 5-dehydrogenase/glutamyl-tRNA reductase" evidence="9">
    <location>
        <begin position="128"/>
        <end position="226"/>
    </location>
</feature>
<feature type="binding site" evidence="8">
    <location>
        <position position="117"/>
    </location>
    <ligand>
        <name>shikimate</name>
        <dbReference type="ChEBI" id="CHEBI:36208"/>
    </ligand>
</feature>
<dbReference type="Gene3D" id="3.40.50.10860">
    <property type="entry name" value="Leucine Dehydrogenase, chain A, domain 1"/>
    <property type="match status" value="1"/>
</dbReference>
<dbReference type="EMBL" id="CP034465">
    <property type="protein sequence ID" value="AZP03279.1"/>
    <property type="molecule type" value="Genomic_DNA"/>
</dbReference>
<dbReference type="UniPathway" id="UPA00053">
    <property type="reaction ID" value="UER00087"/>
</dbReference>
<dbReference type="Pfam" id="PF01488">
    <property type="entry name" value="Shikimate_DH"/>
    <property type="match status" value="1"/>
</dbReference>
<dbReference type="PANTHER" id="PTHR21089:SF1">
    <property type="entry name" value="BIFUNCTIONAL 3-DEHYDROQUINATE DEHYDRATASE_SHIKIMATE DEHYDROGENASE, CHLOROPLASTIC"/>
    <property type="match status" value="1"/>
</dbReference>
<feature type="binding site" evidence="8">
    <location>
        <position position="243"/>
    </location>
    <ligand>
        <name>NADP(+)</name>
        <dbReference type="ChEBI" id="CHEBI:58349"/>
    </ligand>
</feature>
<evidence type="ECO:0000259" key="9">
    <source>
        <dbReference type="Pfam" id="PF01488"/>
    </source>
</evidence>
<feature type="binding site" evidence="8">
    <location>
        <begin position="30"/>
        <end position="32"/>
    </location>
    <ligand>
        <name>shikimate</name>
        <dbReference type="ChEBI" id="CHEBI:36208"/>
    </ligand>
</feature>
<evidence type="ECO:0000259" key="11">
    <source>
        <dbReference type="Pfam" id="PF18317"/>
    </source>
</evidence>
<reference evidence="13" key="1">
    <citation type="submission" date="2018-12" db="EMBL/GenBank/DDBJ databases">
        <title>Complete genome sequencing of Jeotgalibaca sp. H21T32.</title>
        <authorList>
            <person name="Bae J.-W."/>
            <person name="Lee S.-Y."/>
        </authorList>
    </citation>
    <scope>NUCLEOTIDE SEQUENCE [LARGE SCALE GENOMIC DNA]</scope>
    <source>
        <strain evidence="13">H21T32</strain>
    </source>
</reference>
<dbReference type="HAMAP" id="MF_00222">
    <property type="entry name" value="Shikimate_DH_AroE"/>
    <property type="match status" value="1"/>
</dbReference>
<evidence type="ECO:0000313" key="13">
    <source>
        <dbReference type="Proteomes" id="UP000273326"/>
    </source>
</evidence>
<keyword evidence="6 8" id="KW-0057">Aromatic amino acid biosynthesis</keyword>
<dbReference type="GO" id="GO:0009073">
    <property type="term" value="P:aromatic amino acid family biosynthetic process"/>
    <property type="evidence" value="ECO:0007669"/>
    <property type="project" value="UniProtKB-KW"/>
</dbReference>
<dbReference type="InterPro" id="IPR013708">
    <property type="entry name" value="Shikimate_DH-bd_N"/>
</dbReference>
<keyword evidence="3 8" id="KW-0028">Amino-acid biosynthesis</keyword>
<protein>
    <recommendedName>
        <fullName evidence="2 8">Shikimate dehydrogenase (NADP(+))</fullName>
        <shortName evidence="8">SDH</shortName>
        <ecNumber evidence="2 8">1.1.1.25</ecNumber>
    </recommendedName>
</protein>
<dbReference type="InterPro" id="IPR006151">
    <property type="entry name" value="Shikm_DH/Glu-tRNA_Rdtase"/>
</dbReference>
<dbReference type="Proteomes" id="UP000273326">
    <property type="component" value="Chromosome"/>
</dbReference>
<dbReference type="InterPro" id="IPR022893">
    <property type="entry name" value="Shikimate_DH_fam"/>
</dbReference>
<feature type="binding site" evidence="8">
    <location>
        <position position="266"/>
    </location>
    <ligand>
        <name>NADP(+)</name>
        <dbReference type="ChEBI" id="CHEBI:58349"/>
    </ligand>
</feature>
<evidence type="ECO:0000256" key="6">
    <source>
        <dbReference type="ARBA" id="ARBA00023141"/>
    </source>
</evidence>
<evidence type="ECO:0000256" key="4">
    <source>
        <dbReference type="ARBA" id="ARBA00022857"/>
    </source>
</evidence>
<dbReference type="SUPFAM" id="SSF51735">
    <property type="entry name" value="NAD(P)-binding Rossmann-fold domains"/>
    <property type="match status" value="1"/>
</dbReference>
<dbReference type="Pfam" id="PF08501">
    <property type="entry name" value="Shikimate_dh_N"/>
    <property type="match status" value="1"/>
</dbReference>
<feature type="domain" description="Shikimate dehydrogenase substrate binding N-terminal" evidence="10">
    <location>
        <begin position="22"/>
        <end position="104"/>
    </location>
</feature>
<keyword evidence="5 8" id="KW-0560">Oxidoreductase</keyword>
<dbReference type="KEGG" id="jeh:EJN90_00575"/>
<dbReference type="GO" id="GO:0009423">
    <property type="term" value="P:chorismate biosynthetic process"/>
    <property type="evidence" value="ECO:0007669"/>
    <property type="project" value="UniProtKB-UniRule"/>
</dbReference>
<organism evidence="12 13">
    <name type="scientific">Jeotgalibaca ciconiae</name>
    <dbReference type="NCBI Taxonomy" id="2496265"/>
    <lineage>
        <taxon>Bacteria</taxon>
        <taxon>Bacillati</taxon>
        <taxon>Bacillota</taxon>
        <taxon>Bacilli</taxon>
        <taxon>Lactobacillales</taxon>
        <taxon>Carnobacteriaceae</taxon>
        <taxon>Jeotgalibaca</taxon>
    </lineage>
</organism>
<dbReference type="InterPro" id="IPR011342">
    <property type="entry name" value="Shikimate_DH"/>
</dbReference>
<dbReference type="Gene3D" id="3.40.50.720">
    <property type="entry name" value="NAD(P)-binding Rossmann-like Domain"/>
    <property type="match status" value="1"/>
</dbReference>
<evidence type="ECO:0000313" key="12">
    <source>
        <dbReference type="EMBL" id="AZP03279.1"/>
    </source>
</evidence>
<feature type="active site" description="Proton acceptor" evidence="8">
    <location>
        <position position="81"/>
    </location>
</feature>
<proteinExistence type="inferred from homology"/>
<dbReference type="OrthoDB" id="9792692at2"/>
<feature type="binding site" evidence="8">
    <location>
        <position position="102"/>
    </location>
    <ligand>
        <name>shikimate</name>
        <dbReference type="ChEBI" id="CHEBI:36208"/>
    </ligand>
</feature>
<comment type="catalytic activity">
    <reaction evidence="7 8">
        <text>shikimate + NADP(+) = 3-dehydroshikimate + NADPH + H(+)</text>
        <dbReference type="Rhea" id="RHEA:17737"/>
        <dbReference type="ChEBI" id="CHEBI:15378"/>
        <dbReference type="ChEBI" id="CHEBI:16630"/>
        <dbReference type="ChEBI" id="CHEBI:36208"/>
        <dbReference type="ChEBI" id="CHEBI:57783"/>
        <dbReference type="ChEBI" id="CHEBI:58349"/>
        <dbReference type="EC" id="1.1.1.25"/>
    </reaction>
</comment>
<dbReference type="GO" id="GO:0050661">
    <property type="term" value="F:NADP binding"/>
    <property type="evidence" value="ECO:0007669"/>
    <property type="project" value="InterPro"/>
</dbReference>
<feature type="binding site" evidence="8">
    <location>
        <position position="273"/>
    </location>
    <ligand>
        <name>shikimate</name>
        <dbReference type="ChEBI" id="CHEBI:36208"/>
    </ligand>
</feature>
<evidence type="ECO:0000256" key="1">
    <source>
        <dbReference type="ARBA" id="ARBA00004871"/>
    </source>
</evidence>
<comment type="subunit">
    <text evidence="8">Homodimer.</text>
</comment>
<evidence type="ECO:0000256" key="8">
    <source>
        <dbReference type="HAMAP-Rule" id="MF_00222"/>
    </source>
</evidence>
<evidence type="ECO:0000259" key="10">
    <source>
        <dbReference type="Pfam" id="PF08501"/>
    </source>
</evidence>
<dbReference type="Pfam" id="PF18317">
    <property type="entry name" value="SDH_C"/>
    <property type="match status" value="1"/>
</dbReference>
<dbReference type="AlphaFoldDB" id="A0A3S9H7F4"/>
<accession>A0A3S9H7F4</accession>
<evidence type="ECO:0000256" key="2">
    <source>
        <dbReference type="ARBA" id="ARBA00012962"/>
    </source>
</evidence>
<keyword evidence="4 8" id="KW-0521">NADP</keyword>
<dbReference type="InterPro" id="IPR036291">
    <property type="entry name" value="NAD(P)-bd_dom_sf"/>
</dbReference>
<gene>
    <name evidence="8 12" type="primary">aroE</name>
    <name evidence="12" type="ORF">EJN90_00575</name>
</gene>
<sequence length="298" mass="33316">MRSGKNMKYIREISATTEFAAVIGQPIHHSKSPAIYNTCFEVEDINMVYLAFETSEEETVERIHNLQNLGVKGINITMPGKYKALECVTKVDAVANYVQAINTIVKQDDEWIGYNTDGEGFWASVKSTGTEIEDTRVALFGSGSTARVILSRAVIEGCRQIDVIARNLERPLEIKEVIKKLQSDYPSINIRLVNIEEEDILKEALSSAEIVVQTTSVGMTPNPDRSILLNPDWLNPNSVVCDIVYEPRETLFLRQAKARGCKTVGGLSMLVYQASLNYRLFTGNDMPVEYVLSVLENK</sequence>
<dbReference type="InterPro" id="IPR046346">
    <property type="entry name" value="Aminoacid_DH-like_N_sf"/>
</dbReference>
<comment type="function">
    <text evidence="8">Involved in the biosynthesis of the chorismate, which leads to the biosynthesis of aromatic amino acids. Catalyzes the reversible NADPH linked reduction of 3-dehydroshikimate (DHSA) to yield shikimate (SA).</text>
</comment>
<feature type="binding site" evidence="8">
    <location>
        <position position="245"/>
    </location>
    <ligand>
        <name>shikimate</name>
        <dbReference type="ChEBI" id="CHEBI:36208"/>
    </ligand>
</feature>
<evidence type="ECO:0000256" key="3">
    <source>
        <dbReference type="ARBA" id="ARBA00022605"/>
    </source>
</evidence>
<feature type="binding site" evidence="8">
    <location>
        <position position="77"/>
    </location>
    <ligand>
        <name>shikimate</name>
        <dbReference type="ChEBI" id="CHEBI:36208"/>
    </ligand>
</feature>
<dbReference type="GO" id="GO:0004764">
    <property type="term" value="F:shikimate 3-dehydrogenase (NADP+) activity"/>
    <property type="evidence" value="ECO:0007669"/>
    <property type="project" value="UniProtKB-UniRule"/>
</dbReference>
<evidence type="ECO:0000256" key="7">
    <source>
        <dbReference type="ARBA" id="ARBA00049442"/>
    </source>
</evidence>
<comment type="caution">
    <text evidence="8">Lacks conserved residue(s) required for the propagation of feature annotation.</text>
</comment>
<name>A0A3S9H7F4_9LACT</name>
<keyword evidence="13" id="KW-1185">Reference proteome</keyword>
<comment type="similarity">
    <text evidence="8">Belongs to the shikimate dehydrogenase family.</text>
</comment>
<dbReference type="CDD" id="cd01065">
    <property type="entry name" value="NAD_bind_Shikimate_DH"/>
    <property type="match status" value="1"/>
</dbReference>
<dbReference type="PANTHER" id="PTHR21089">
    <property type="entry name" value="SHIKIMATE DEHYDROGENASE"/>
    <property type="match status" value="1"/>
</dbReference>